<dbReference type="EMBL" id="JXCE01000454">
    <property type="protein sequence ID" value="KPA37223.1"/>
    <property type="molecule type" value="Genomic_DNA"/>
</dbReference>
<sequence length="87" mass="9724">MSTLEQVKQGFKTLTSTEALREGSSRTPKWIEGAGQTVIWSDCIVTLNERQGDNWVGVDELERHAEGSLPRGWALYCTGDKGKVKER</sequence>
<evidence type="ECO:0000313" key="2">
    <source>
        <dbReference type="Proteomes" id="UP000037904"/>
    </source>
</evidence>
<dbReference type="Proteomes" id="UP000037904">
    <property type="component" value="Unassembled WGS sequence"/>
</dbReference>
<protein>
    <submittedName>
        <fullName evidence="1">5-nucleotidase</fullName>
    </submittedName>
</protein>
<proteinExistence type="predicted"/>
<name>A0A0M9EPH7_FUSLA</name>
<accession>A0A0M9EPH7</accession>
<dbReference type="AlphaFoldDB" id="A0A0M9EPH7"/>
<gene>
    <name evidence="1" type="ORF">FLAG1_09972</name>
</gene>
<keyword evidence="2" id="KW-1185">Reference proteome</keyword>
<reference evidence="1 2" key="1">
    <citation type="submission" date="2015-04" db="EMBL/GenBank/DDBJ databases">
        <title>The draft genome sequence of Fusarium langsethiae, a T-2/HT-2 mycotoxin producer.</title>
        <authorList>
            <person name="Lysoe E."/>
            <person name="Divon H.H."/>
            <person name="Terzi V."/>
            <person name="Orru L."/>
            <person name="Lamontanara A."/>
            <person name="Kolseth A.-K."/>
            <person name="Frandsen R.J."/>
            <person name="Nielsen K."/>
            <person name="Thrane U."/>
        </authorList>
    </citation>
    <scope>NUCLEOTIDE SEQUENCE [LARGE SCALE GENOMIC DNA]</scope>
    <source>
        <strain evidence="1 2">Fl201059</strain>
    </source>
</reference>
<evidence type="ECO:0000313" key="1">
    <source>
        <dbReference type="EMBL" id="KPA37223.1"/>
    </source>
</evidence>
<organism evidence="1 2">
    <name type="scientific">Fusarium langsethiae</name>
    <dbReference type="NCBI Taxonomy" id="179993"/>
    <lineage>
        <taxon>Eukaryota</taxon>
        <taxon>Fungi</taxon>
        <taxon>Dikarya</taxon>
        <taxon>Ascomycota</taxon>
        <taxon>Pezizomycotina</taxon>
        <taxon>Sordariomycetes</taxon>
        <taxon>Hypocreomycetidae</taxon>
        <taxon>Hypocreales</taxon>
        <taxon>Nectriaceae</taxon>
        <taxon>Fusarium</taxon>
    </lineage>
</organism>
<comment type="caution">
    <text evidence="1">The sequence shown here is derived from an EMBL/GenBank/DDBJ whole genome shotgun (WGS) entry which is preliminary data.</text>
</comment>